<evidence type="ECO:0000313" key="2">
    <source>
        <dbReference type="Proteomes" id="UP001163603"/>
    </source>
</evidence>
<evidence type="ECO:0000313" key="1">
    <source>
        <dbReference type="EMBL" id="KAJ0038974.1"/>
    </source>
</evidence>
<dbReference type="EMBL" id="CM047741">
    <property type="protein sequence ID" value="KAJ0038974.1"/>
    <property type="molecule type" value="Genomic_DNA"/>
</dbReference>
<reference evidence="2" key="1">
    <citation type="journal article" date="2023" name="G3 (Bethesda)">
        <title>Genome assembly and association tests identify interacting loci associated with vigor, precocity, and sex in interspecific pistachio rootstocks.</title>
        <authorList>
            <person name="Palmer W."/>
            <person name="Jacygrad E."/>
            <person name="Sagayaradj S."/>
            <person name="Cavanaugh K."/>
            <person name="Han R."/>
            <person name="Bertier L."/>
            <person name="Beede B."/>
            <person name="Kafkas S."/>
            <person name="Golino D."/>
            <person name="Preece J."/>
            <person name="Michelmore R."/>
        </authorList>
    </citation>
    <scope>NUCLEOTIDE SEQUENCE [LARGE SCALE GENOMIC DNA]</scope>
</reference>
<name>A0ACC0YL35_9ROSI</name>
<comment type="caution">
    <text evidence="1">The sequence shown here is derived from an EMBL/GenBank/DDBJ whole genome shotgun (WGS) entry which is preliminary data.</text>
</comment>
<accession>A0ACC0YL35</accession>
<proteinExistence type="predicted"/>
<protein>
    <submittedName>
        <fullName evidence="1">Uncharacterized protein</fullName>
    </submittedName>
</protein>
<dbReference type="Proteomes" id="UP001163603">
    <property type="component" value="Chromosome 6"/>
</dbReference>
<sequence length="190" mass="20948">MLSSIQRHGYILTTQSPFVDWLIYQEGNTNPASSIQIDVQQSLRHVLDFVVHIVSQFLYHEEDTMEMDQKLSYKKNIYNKLPREFCDSLCRRWWWPNSLNVNVIAEAFKKIRNPLVIVSLGGNCSRFRCQDAVFVDMKASRCEGSGHGCGFGVVGGVEGGAGGGIGGRGVTGGRGEGHGDRFGAGGDTKF</sequence>
<gene>
    <name evidence="1" type="ORF">Pint_21980</name>
</gene>
<keyword evidence="2" id="KW-1185">Reference proteome</keyword>
<organism evidence="1 2">
    <name type="scientific">Pistacia integerrima</name>
    <dbReference type="NCBI Taxonomy" id="434235"/>
    <lineage>
        <taxon>Eukaryota</taxon>
        <taxon>Viridiplantae</taxon>
        <taxon>Streptophyta</taxon>
        <taxon>Embryophyta</taxon>
        <taxon>Tracheophyta</taxon>
        <taxon>Spermatophyta</taxon>
        <taxon>Magnoliopsida</taxon>
        <taxon>eudicotyledons</taxon>
        <taxon>Gunneridae</taxon>
        <taxon>Pentapetalae</taxon>
        <taxon>rosids</taxon>
        <taxon>malvids</taxon>
        <taxon>Sapindales</taxon>
        <taxon>Anacardiaceae</taxon>
        <taxon>Pistacia</taxon>
    </lineage>
</organism>